<dbReference type="GO" id="GO:0009432">
    <property type="term" value="P:SOS response"/>
    <property type="evidence" value="ECO:0007669"/>
    <property type="project" value="UniProtKB-KW"/>
</dbReference>
<keyword evidence="2" id="KW-0741">SOS mutagenesis</keyword>
<dbReference type="SUPFAM" id="SSF100879">
    <property type="entry name" value="Lesion bypass DNA polymerase (Y-family), little finger domain"/>
    <property type="match status" value="1"/>
</dbReference>
<dbReference type="PROSITE" id="PS50173">
    <property type="entry name" value="UMUC"/>
    <property type="match status" value="1"/>
</dbReference>
<organism evidence="5 6">
    <name type="scientific">Salibacter halophilus</name>
    <dbReference type="NCBI Taxonomy" id="1803916"/>
    <lineage>
        <taxon>Bacteria</taxon>
        <taxon>Pseudomonadati</taxon>
        <taxon>Bacteroidota</taxon>
        <taxon>Flavobacteriia</taxon>
        <taxon>Flavobacteriales</taxon>
        <taxon>Salibacteraceae</taxon>
        <taxon>Salibacter</taxon>
    </lineage>
</organism>
<reference evidence="5 6" key="1">
    <citation type="submission" date="2019-09" db="EMBL/GenBank/DDBJ databases">
        <title>Genomes of Cryomorphaceae.</title>
        <authorList>
            <person name="Bowman J.P."/>
        </authorList>
    </citation>
    <scope>NUCLEOTIDE SEQUENCE [LARGE SCALE GENOMIC DNA]</scope>
    <source>
        <strain evidence="5 6">KCTC 52047</strain>
    </source>
</reference>
<dbReference type="AlphaFoldDB" id="A0A6N6M5U3"/>
<dbReference type="EMBL" id="WACR01000003">
    <property type="protein sequence ID" value="KAB1065073.1"/>
    <property type="molecule type" value="Genomic_DNA"/>
</dbReference>
<dbReference type="Gene3D" id="3.40.1170.60">
    <property type="match status" value="1"/>
</dbReference>
<dbReference type="InterPro" id="IPR017961">
    <property type="entry name" value="DNA_pol_Y-fam_little_finger"/>
</dbReference>
<evidence type="ECO:0000313" key="6">
    <source>
        <dbReference type="Proteomes" id="UP000435357"/>
    </source>
</evidence>
<evidence type="ECO:0000256" key="1">
    <source>
        <dbReference type="ARBA" id="ARBA00010945"/>
    </source>
</evidence>
<evidence type="ECO:0000313" key="5">
    <source>
        <dbReference type="EMBL" id="KAB1065073.1"/>
    </source>
</evidence>
<evidence type="ECO:0000256" key="2">
    <source>
        <dbReference type="ARBA" id="ARBA00023199"/>
    </source>
</evidence>
<dbReference type="GO" id="GO:0006281">
    <property type="term" value="P:DNA repair"/>
    <property type="evidence" value="ECO:0007669"/>
    <property type="project" value="InterPro"/>
</dbReference>
<name>A0A6N6M5U3_9FLAO</name>
<dbReference type="Pfam" id="PF00817">
    <property type="entry name" value="IMS"/>
    <property type="match status" value="1"/>
</dbReference>
<dbReference type="InterPro" id="IPR036775">
    <property type="entry name" value="DNA_pol_Y-fam_lit_finger_sf"/>
</dbReference>
<dbReference type="OrthoDB" id="9808813at2"/>
<dbReference type="Gene3D" id="3.30.70.270">
    <property type="match status" value="1"/>
</dbReference>
<dbReference type="GO" id="GO:0003887">
    <property type="term" value="F:DNA-directed DNA polymerase activity"/>
    <property type="evidence" value="ECO:0007669"/>
    <property type="project" value="UniProtKB-KW"/>
</dbReference>
<accession>A0A6N6M5U3</accession>
<dbReference type="InterPro" id="IPR043502">
    <property type="entry name" value="DNA/RNA_pol_sf"/>
</dbReference>
<dbReference type="PANTHER" id="PTHR11076">
    <property type="entry name" value="DNA REPAIR POLYMERASE UMUC / TRANSFERASE FAMILY MEMBER"/>
    <property type="match status" value="1"/>
</dbReference>
<dbReference type="GO" id="GO:0003684">
    <property type="term" value="F:damaged DNA binding"/>
    <property type="evidence" value="ECO:0007669"/>
    <property type="project" value="InterPro"/>
</dbReference>
<dbReference type="InterPro" id="IPR025188">
    <property type="entry name" value="DUF4113"/>
</dbReference>
<protein>
    <submittedName>
        <fullName evidence="5">Y-family DNA polymerase</fullName>
    </submittedName>
</protein>
<dbReference type="InterPro" id="IPR050116">
    <property type="entry name" value="DNA_polymerase-Y"/>
</dbReference>
<comment type="similarity">
    <text evidence="1">Belongs to the DNA polymerase type-Y family.</text>
</comment>
<dbReference type="InterPro" id="IPR001126">
    <property type="entry name" value="UmuC"/>
</dbReference>
<comment type="caution">
    <text evidence="5">The sequence shown here is derived from an EMBL/GenBank/DDBJ whole genome shotgun (WGS) entry which is preliminary data.</text>
</comment>
<evidence type="ECO:0000259" key="4">
    <source>
        <dbReference type="PROSITE" id="PS50173"/>
    </source>
</evidence>
<dbReference type="Pfam" id="PF11799">
    <property type="entry name" value="IMS_C"/>
    <property type="match status" value="1"/>
</dbReference>
<gene>
    <name evidence="5" type="ORF">F3059_03735</name>
</gene>
<keyword evidence="3" id="KW-0742">SOS response</keyword>
<dbReference type="Proteomes" id="UP000435357">
    <property type="component" value="Unassembled WGS sequence"/>
</dbReference>
<dbReference type="Pfam" id="PF13438">
    <property type="entry name" value="DUF4113"/>
    <property type="match status" value="1"/>
</dbReference>
<dbReference type="SUPFAM" id="SSF56672">
    <property type="entry name" value="DNA/RNA polymerases"/>
    <property type="match status" value="1"/>
</dbReference>
<dbReference type="PANTHER" id="PTHR11076:SF33">
    <property type="entry name" value="DNA POLYMERASE KAPPA"/>
    <property type="match status" value="1"/>
</dbReference>
<dbReference type="GO" id="GO:0042276">
    <property type="term" value="P:error-prone translesion synthesis"/>
    <property type="evidence" value="ECO:0007669"/>
    <property type="project" value="TreeGrafter"/>
</dbReference>
<proteinExistence type="inferred from homology"/>
<keyword evidence="6" id="KW-1185">Reference proteome</keyword>
<evidence type="ECO:0000256" key="3">
    <source>
        <dbReference type="ARBA" id="ARBA00023236"/>
    </source>
</evidence>
<dbReference type="InterPro" id="IPR043128">
    <property type="entry name" value="Rev_trsase/Diguanyl_cyclase"/>
</dbReference>
<dbReference type="CDD" id="cd01700">
    <property type="entry name" value="PolY_Pol_V_umuC"/>
    <property type="match status" value="1"/>
</dbReference>
<feature type="domain" description="UmuC" evidence="4">
    <location>
        <begin position="2"/>
        <end position="187"/>
    </location>
</feature>
<keyword evidence="2" id="KW-0227">DNA damage</keyword>
<sequence length="421" mass="48228">MYALVDCNNFYASCESAFKPDIKGKPIVVLSNNDGCVIARNTEAKALGVPMGAPCFKYERFFKQHNIHVFSSNYPLYGDMSKRVMSILSDSTPDIEIYSIDEAFLYYGQNLTFQPAVDGENLRKKVLKSTGIPVSIGFAPTKSLAKLANRIAKKYQQYTEGVYVMDTPEKIEKALKWANIKDIWGIGRRNTKNLIKIGVENAWQFTQLSDQFVKRELSIVGLRLKYDLSGKPTLGLEALQPKKNIATTRSFDRDYNDFSHLKEHVSSFAVACAKKLRKQRSNCNAVTVFLRTNPHKIEQPQYYNSITVELPYASNSDLVIAKYALIALEKIYYDRYHYKKAGVIISDFTPESQEQTNLFEQKDPRHKKLMSTIDKLNDKIGEDKIRLGSQYLGKEKRWKTRQGRLSKKYTTNINEIIRVKV</sequence>
<dbReference type="RefSeq" id="WP_151166642.1">
    <property type="nucleotide sequence ID" value="NZ_WACR01000003.1"/>
</dbReference>